<name>A0A316UC03_9BASI</name>
<dbReference type="GeneID" id="37013707"/>
<dbReference type="RefSeq" id="XP_025349554.1">
    <property type="nucleotide sequence ID" value="XM_025491973.1"/>
</dbReference>
<evidence type="ECO:0000259" key="2">
    <source>
        <dbReference type="Pfam" id="PF12697"/>
    </source>
</evidence>
<organism evidence="3 4">
    <name type="scientific">Pseudomicrostroma glucosiphilum</name>
    <dbReference type="NCBI Taxonomy" id="1684307"/>
    <lineage>
        <taxon>Eukaryota</taxon>
        <taxon>Fungi</taxon>
        <taxon>Dikarya</taxon>
        <taxon>Basidiomycota</taxon>
        <taxon>Ustilaginomycotina</taxon>
        <taxon>Exobasidiomycetes</taxon>
        <taxon>Microstromatales</taxon>
        <taxon>Microstromatales incertae sedis</taxon>
        <taxon>Pseudomicrostroma</taxon>
    </lineage>
</organism>
<dbReference type="Proteomes" id="UP000245942">
    <property type="component" value="Unassembled WGS sequence"/>
</dbReference>
<sequence length="537" mass="59096">MADEEARFDRCPVLLPLLHAPSSAPHATAPPLHRLPGGNVGPSRILLREEAGQTSAASTSSTSGVTWVSTNHIFPAAYPRSHPACTTPPCPCPSPSTSHPLPLPTQPELVKEEERRRRKGDLTEWERRKKTYTYRELEPPESEEEAERVAKELTAKAFPQLWGTIQRIVPVCDAVEEYEQDGEEENVVTLFFAHANGFHKETWAETIKTILGALPSQEGKRFRVEEIWTLDTMGSGESGPLNRGSLGELASWFDGGRDIIQFIDRYLPASVNTNGRPRGCARPAAFGPEWLPTILKPSAETFGRSSSGLSPHMKKRRIIAVGHSYSGGALSFVMGGRPEMFEGIILVDPVLVHSEIRQDWVKEGRAALDQPLATGAIVRRDIWTSEQAAFNYLLSRPFFAGWDRQVLRSYARFGTTPLPDAPSQGSTLSMSKWDEAAYFATTLMQSPFALASLRSKKFKGKLHHFTMDTNGVQGEKDTKAINDAIAEMGGAFETLAGGHLVVQEQPKMIGLKLVEAIQKMCGGGTSSSVYQPPRPRL</sequence>
<feature type="compositionally biased region" description="Basic and acidic residues" evidence="1">
    <location>
        <begin position="109"/>
        <end position="121"/>
    </location>
</feature>
<proteinExistence type="predicted"/>
<reference evidence="3 4" key="1">
    <citation type="journal article" date="2018" name="Mol. Biol. Evol.">
        <title>Broad Genomic Sampling Reveals a Smut Pathogenic Ancestry of the Fungal Clade Ustilaginomycotina.</title>
        <authorList>
            <person name="Kijpornyongpan T."/>
            <person name="Mondo S.J."/>
            <person name="Barry K."/>
            <person name="Sandor L."/>
            <person name="Lee J."/>
            <person name="Lipzen A."/>
            <person name="Pangilinan J."/>
            <person name="LaButti K."/>
            <person name="Hainaut M."/>
            <person name="Henrissat B."/>
            <person name="Grigoriev I.V."/>
            <person name="Spatafora J.W."/>
            <person name="Aime M.C."/>
        </authorList>
    </citation>
    <scope>NUCLEOTIDE SEQUENCE [LARGE SCALE GENOMIC DNA]</scope>
    <source>
        <strain evidence="3 4">MCA 4718</strain>
    </source>
</reference>
<dbReference type="OrthoDB" id="94039at2759"/>
<protein>
    <recommendedName>
        <fullName evidence="2">AB hydrolase-1 domain-containing protein</fullName>
    </recommendedName>
</protein>
<dbReference type="InterPro" id="IPR000073">
    <property type="entry name" value="AB_hydrolase_1"/>
</dbReference>
<keyword evidence="4" id="KW-1185">Reference proteome</keyword>
<evidence type="ECO:0000313" key="3">
    <source>
        <dbReference type="EMBL" id="PWN22394.1"/>
    </source>
</evidence>
<gene>
    <name evidence="3" type="ORF">BCV69DRAFT_281394</name>
</gene>
<dbReference type="SUPFAM" id="SSF53474">
    <property type="entry name" value="alpha/beta-Hydrolases"/>
    <property type="match status" value="1"/>
</dbReference>
<dbReference type="Gene3D" id="3.40.50.1820">
    <property type="entry name" value="alpha/beta hydrolase"/>
    <property type="match status" value="1"/>
</dbReference>
<evidence type="ECO:0000313" key="4">
    <source>
        <dbReference type="Proteomes" id="UP000245942"/>
    </source>
</evidence>
<feature type="domain" description="AB hydrolase-1" evidence="2">
    <location>
        <begin position="190"/>
        <end position="506"/>
    </location>
</feature>
<evidence type="ECO:0000256" key="1">
    <source>
        <dbReference type="SAM" id="MobiDB-lite"/>
    </source>
</evidence>
<dbReference type="InterPro" id="IPR029058">
    <property type="entry name" value="AB_hydrolase_fold"/>
</dbReference>
<accession>A0A316UC03</accession>
<dbReference type="AlphaFoldDB" id="A0A316UC03"/>
<feature type="region of interest" description="Disordered" evidence="1">
    <location>
        <begin position="89"/>
        <end position="121"/>
    </location>
</feature>
<dbReference type="Pfam" id="PF12697">
    <property type="entry name" value="Abhydrolase_6"/>
    <property type="match status" value="1"/>
</dbReference>
<dbReference type="STRING" id="1684307.A0A316UC03"/>
<dbReference type="EMBL" id="KZ819323">
    <property type="protein sequence ID" value="PWN22394.1"/>
    <property type="molecule type" value="Genomic_DNA"/>
</dbReference>